<evidence type="ECO:0000256" key="1">
    <source>
        <dbReference type="SAM" id="Phobius"/>
    </source>
</evidence>
<protein>
    <submittedName>
        <fullName evidence="2">Uncharacterized protein</fullName>
    </submittedName>
</protein>
<keyword evidence="3" id="KW-1185">Reference proteome</keyword>
<keyword evidence="1" id="KW-1133">Transmembrane helix</keyword>
<dbReference type="OrthoDB" id="10026631at2759"/>
<evidence type="ECO:0000313" key="2">
    <source>
        <dbReference type="EMBL" id="KAF2883152.1"/>
    </source>
</evidence>
<feature type="transmembrane region" description="Helical" evidence="1">
    <location>
        <begin position="12"/>
        <end position="29"/>
    </location>
</feature>
<name>A0A8K0FZZ9_IGNLU</name>
<evidence type="ECO:0000313" key="3">
    <source>
        <dbReference type="Proteomes" id="UP000801492"/>
    </source>
</evidence>
<accession>A0A8K0FZZ9</accession>
<dbReference type="EMBL" id="VTPC01090554">
    <property type="protein sequence ID" value="KAF2883152.1"/>
    <property type="molecule type" value="Genomic_DNA"/>
</dbReference>
<dbReference type="Proteomes" id="UP000801492">
    <property type="component" value="Unassembled WGS sequence"/>
</dbReference>
<keyword evidence="1" id="KW-0472">Membrane</keyword>
<organism evidence="2 3">
    <name type="scientific">Ignelater luminosus</name>
    <name type="common">Cucubano</name>
    <name type="synonym">Pyrophorus luminosus</name>
    <dbReference type="NCBI Taxonomy" id="2038154"/>
    <lineage>
        <taxon>Eukaryota</taxon>
        <taxon>Metazoa</taxon>
        <taxon>Ecdysozoa</taxon>
        <taxon>Arthropoda</taxon>
        <taxon>Hexapoda</taxon>
        <taxon>Insecta</taxon>
        <taxon>Pterygota</taxon>
        <taxon>Neoptera</taxon>
        <taxon>Endopterygota</taxon>
        <taxon>Coleoptera</taxon>
        <taxon>Polyphaga</taxon>
        <taxon>Elateriformia</taxon>
        <taxon>Elateroidea</taxon>
        <taxon>Elateridae</taxon>
        <taxon>Agrypninae</taxon>
        <taxon>Pyrophorini</taxon>
        <taxon>Ignelater</taxon>
    </lineage>
</organism>
<keyword evidence="1" id="KW-0812">Transmembrane</keyword>
<sequence length="188" mass="21973">MQFYFKSNGVVLLKCCLLFVIFNIYLVLIQCHHQYNYSEKVLKSNSLFAIGYTPFNCTPGETFKLKCRHCICNPETFIELLCKPRVCRRKSPCKPFSSYEDGCRKCTCLATQVPFCKLDYTCSLTKQKSKKATSLPKLIENTFKETRAKKRKIRAKAVRCTVAGLCYLKNLRAKESFTYEERSKKWFR</sequence>
<dbReference type="AlphaFoldDB" id="A0A8K0FZZ9"/>
<comment type="caution">
    <text evidence="2">The sequence shown here is derived from an EMBL/GenBank/DDBJ whole genome shotgun (WGS) entry which is preliminary data.</text>
</comment>
<gene>
    <name evidence="2" type="ORF">ILUMI_23020</name>
</gene>
<reference evidence="2" key="1">
    <citation type="submission" date="2019-08" db="EMBL/GenBank/DDBJ databases">
        <title>The genome of the North American firefly Photinus pyralis.</title>
        <authorList>
            <consortium name="Photinus pyralis genome working group"/>
            <person name="Fallon T.R."/>
            <person name="Sander Lower S.E."/>
            <person name="Weng J.-K."/>
        </authorList>
    </citation>
    <scope>NUCLEOTIDE SEQUENCE</scope>
    <source>
        <strain evidence="2">TRF0915ILg1</strain>
        <tissue evidence="2">Whole body</tissue>
    </source>
</reference>
<proteinExistence type="predicted"/>